<reference evidence="2 3" key="1">
    <citation type="submission" date="2019-05" db="EMBL/GenBank/DDBJ databases">
        <title>Genome sequence of Cellulomonas hominis strain CS1.</title>
        <authorList>
            <person name="Belmont J."/>
            <person name="Maclea K.S."/>
        </authorList>
    </citation>
    <scope>NUCLEOTIDE SEQUENCE [LARGE SCALE GENOMIC DNA]</scope>
    <source>
        <strain evidence="2 3">CS1</strain>
    </source>
</reference>
<dbReference type="PANTHER" id="PTHR21180:SF32">
    <property type="entry name" value="ENDONUCLEASE_EXONUCLEASE_PHOSPHATASE FAMILY DOMAIN-CONTAINING PROTEIN 1"/>
    <property type="match status" value="1"/>
</dbReference>
<dbReference type="Gene3D" id="3.10.560.10">
    <property type="entry name" value="Outer membrane lipoprotein wza domain like"/>
    <property type="match status" value="1"/>
</dbReference>
<dbReference type="InterPro" id="IPR051675">
    <property type="entry name" value="Endo/Exo/Phosphatase_dom_1"/>
</dbReference>
<keyword evidence="2" id="KW-0238">DNA-binding</keyword>
<evidence type="ECO:0000259" key="1">
    <source>
        <dbReference type="SMART" id="SM00278"/>
    </source>
</evidence>
<dbReference type="PANTHER" id="PTHR21180">
    <property type="entry name" value="ENDONUCLEASE/EXONUCLEASE/PHOSPHATASE FAMILY DOMAIN-CONTAINING PROTEIN 1"/>
    <property type="match status" value="1"/>
</dbReference>
<dbReference type="GO" id="GO:0006281">
    <property type="term" value="P:DNA repair"/>
    <property type="evidence" value="ECO:0007669"/>
    <property type="project" value="InterPro"/>
</dbReference>
<dbReference type="EMBL" id="SZYE01000305">
    <property type="protein sequence ID" value="TKR21919.1"/>
    <property type="molecule type" value="Genomic_DNA"/>
</dbReference>
<comment type="caution">
    <text evidence="2">The sequence shown here is derived from an EMBL/GenBank/DDBJ whole genome shotgun (WGS) entry which is preliminary data.</text>
</comment>
<organism evidence="2 3">
    <name type="scientific">Cellulomonas hominis</name>
    <dbReference type="NCBI Taxonomy" id="156981"/>
    <lineage>
        <taxon>Bacteria</taxon>
        <taxon>Bacillati</taxon>
        <taxon>Actinomycetota</taxon>
        <taxon>Actinomycetes</taxon>
        <taxon>Micrococcales</taxon>
        <taxon>Cellulomonadaceae</taxon>
        <taxon>Cellulomonas</taxon>
    </lineage>
</organism>
<dbReference type="GO" id="GO:0015628">
    <property type="term" value="P:protein secretion by the type II secretion system"/>
    <property type="evidence" value="ECO:0007669"/>
    <property type="project" value="TreeGrafter"/>
</dbReference>
<dbReference type="Gene3D" id="1.10.150.320">
    <property type="entry name" value="Photosystem II 12 kDa extrinsic protein"/>
    <property type="match status" value="1"/>
</dbReference>
<dbReference type="SUPFAM" id="SSF47781">
    <property type="entry name" value="RuvA domain 2-like"/>
    <property type="match status" value="1"/>
</dbReference>
<dbReference type="OrthoDB" id="9758724at2"/>
<dbReference type="InterPro" id="IPR010994">
    <property type="entry name" value="RuvA_2-like"/>
</dbReference>
<accession>A0A7Z8NNL8</accession>
<dbReference type="InterPro" id="IPR019554">
    <property type="entry name" value="Soluble_ligand-bd"/>
</dbReference>
<sequence>MHVVGEVASPGVVPMPAGSRVADAVAAAGGALPGADLTALNLAAVVQDGAQIRVPAPGEEPVVVDEAGGGAGAGGGGPAGAAGGAVDVNTAGGAELQTLPGIGPVLAERIVAWREANGPFASVDALLDVSGIGPAVLGQIRDLVRV</sequence>
<dbReference type="GO" id="GO:0003677">
    <property type="term" value="F:DNA binding"/>
    <property type="evidence" value="ECO:0007669"/>
    <property type="project" value="UniProtKB-KW"/>
</dbReference>
<name>A0A7Z8NNL8_9CELL</name>
<evidence type="ECO:0000313" key="2">
    <source>
        <dbReference type="EMBL" id="TKR21919.1"/>
    </source>
</evidence>
<feature type="domain" description="Helix-hairpin-helix DNA-binding motif class 1" evidence="1">
    <location>
        <begin position="94"/>
        <end position="113"/>
    </location>
</feature>
<proteinExistence type="predicted"/>
<dbReference type="InterPro" id="IPR003583">
    <property type="entry name" value="Hlx-hairpin-Hlx_DNA-bd_motif"/>
</dbReference>
<evidence type="ECO:0000313" key="3">
    <source>
        <dbReference type="Proteomes" id="UP000308121"/>
    </source>
</evidence>
<dbReference type="Proteomes" id="UP000308121">
    <property type="component" value="Unassembled WGS sequence"/>
</dbReference>
<dbReference type="Pfam" id="PF10531">
    <property type="entry name" value="SLBB"/>
    <property type="match status" value="1"/>
</dbReference>
<dbReference type="NCBIfam" id="TIGR00426">
    <property type="entry name" value="competence protein ComEA helix-hairpin-helix repeat region"/>
    <property type="match status" value="1"/>
</dbReference>
<protein>
    <submittedName>
        <fullName evidence="2">ComEA family DNA-binding protein</fullName>
    </submittedName>
</protein>
<dbReference type="SMART" id="SM00278">
    <property type="entry name" value="HhH1"/>
    <property type="match status" value="2"/>
</dbReference>
<dbReference type="InterPro" id="IPR004509">
    <property type="entry name" value="Competence_ComEA_HhH"/>
</dbReference>
<dbReference type="AlphaFoldDB" id="A0A7Z8NNL8"/>
<feature type="domain" description="Helix-hairpin-helix DNA-binding motif class 1" evidence="1">
    <location>
        <begin position="124"/>
        <end position="143"/>
    </location>
</feature>
<gene>
    <name evidence="2" type="ORF">FA014_19195</name>
</gene>
<dbReference type="Pfam" id="PF12836">
    <property type="entry name" value="HHH_3"/>
    <property type="match status" value="1"/>
</dbReference>
<dbReference type="GO" id="GO:0015627">
    <property type="term" value="C:type II protein secretion system complex"/>
    <property type="evidence" value="ECO:0007669"/>
    <property type="project" value="TreeGrafter"/>
</dbReference>